<feature type="non-terminal residue" evidence="1">
    <location>
        <position position="1"/>
    </location>
</feature>
<sequence length="177" mass="19475">PEDEEAVDGLESLEDVQIDDVRTALHYIQLLRAATLENGDLTADDIESLQNPPSSIPAELYDPDFHLSLDAFLACGNASSDVYTAFRAAVLRRYEDSGMLTLDQIKRRVRNHSGVFSVKHDMYIGSCIAFTGPYADADTCPRCSEPRYDPVILERSGEHVACQTSSTIPLGPQLQAL</sequence>
<protein>
    <submittedName>
        <fullName evidence="1">Uncharacterized protein</fullName>
    </submittedName>
</protein>
<gene>
    <name evidence="1" type="ORF">FISHEDRAFT_27947</name>
</gene>
<dbReference type="OrthoDB" id="2742740at2759"/>
<keyword evidence="2" id="KW-1185">Reference proteome</keyword>
<reference evidence="1 2" key="1">
    <citation type="journal article" date="2015" name="Fungal Genet. Biol.">
        <title>Evolution of novel wood decay mechanisms in Agaricales revealed by the genome sequences of Fistulina hepatica and Cylindrobasidium torrendii.</title>
        <authorList>
            <person name="Floudas D."/>
            <person name="Held B.W."/>
            <person name="Riley R."/>
            <person name="Nagy L.G."/>
            <person name="Koehler G."/>
            <person name="Ransdell A.S."/>
            <person name="Younus H."/>
            <person name="Chow J."/>
            <person name="Chiniquy J."/>
            <person name="Lipzen A."/>
            <person name="Tritt A."/>
            <person name="Sun H."/>
            <person name="Haridas S."/>
            <person name="LaButti K."/>
            <person name="Ohm R.A."/>
            <person name="Kues U."/>
            <person name="Blanchette R.A."/>
            <person name="Grigoriev I.V."/>
            <person name="Minto R.E."/>
            <person name="Hibbett D.S."/>
        </authorList>
    </citation>
    <scope>NUCLEOTIDE SEQUENCE [LARGE SCALE GENOMIC DNA]</scope>
    <source>
        <strain evidence="1 2">ATCC 64428</strain>
    </source>
</reference>
<accession>A0A0D7ADR4</accession>
<dbReference type="Proteomes" id="UP000054144">
    <property type="component" value="Unassembled WGS sequence"/>
</dbReference>
<feature type="non-terminal residue" evidence="1">
    <location>
        <position position="177"/>
    </location>
</feature>
<evidence type="ECO:0000313" key="2">
    <source>
        <dbReference type="Proteomes" id="UP000054144"/>
    </source>
</evidence>
<organism evidence="1 2">
    <name type="scientific">Fistulina hepatica ATCC 64428</name>
    <dbReference type="NCBI Taxonomy" id="1128425"/>
    <lineage>
        <taxon>Eukaryota</taxon>
        <taxon>Fungi</taxon>
        <taxon>Dikarya</taxon>
        <taxon>Basidiomycota</taxon>
        <taxon>Agaricomycotina</taxon>
        <taxon>Agaricomycetes</taxon>
        <taxon>Agaricomycetidae</taxon>
        <taxon>Agaricales</taxon>
        <taxon>Fistulinaceae</taxon>
        <taxon>Fistulina</taxon>
    </lineage>
</organism>
<dbReference type="EMBL" id="KN881812">
    <property type="protein sequence ID" value="KIY48820.1"/>
    <property type="molecule type" value="Genomic_DNA"/>
</dbReference>
<evidence type="ECO:0000313" key="1">
    <source>
        <dbReference type="EMBL" id="KIY48820.1"/>
    </source>
</evidence>
<dbReference type="AlphaFoldDB" id="A0A0D7ADR4"/>
<proteinExistence type="predicted"/>
<name>A0A0D7ADR4_9AGAR</name>